<dbReference type="NCBIfam" id="NF004043">
    <property type="entry name" value="PRK05560.1"/>
    <property type="match status" value="1"/>
</dbReference>
<dbReference type="PROSITE" id="PS52040">
    <property type="entry name" value="TOPO_IIA"/>
    <property type="match status" value="1"/>
</dbReference>
<dbReference type="Gene3D" id="3.30.1360.40">
    <property type="match status" value="1"/>
</dbReference>
<dbReference type="FunFam" id="3.90.199.10:FF:000001">
    <property type="entry name" value="DNA gyrase subunit A"/>
    <property type="match status" value="1"/>
</dbReference>
<dbReference type="FunFam" id="1.10.268.10:FF:000001">
    <property type="entry name" value="DNA gyrase subunit A"/>
    <property type="match status" value="1"/>
</dbReference>
<dbReference type="SUPFAM" id="SSF56719">
    <property type="entry name" value="Type II DNA topoisomerase"/>
    <property type="match status" value="1"/>
</dbReference>
<dbReference type="EC" id="5.6.2.2" evidence="3"/>
<dbReference type="NCBIfam" id="TIGR01063">
    <property type="entry name" value="gyrA"/>
    <property type="match status" value="1"/>
</dbReference>
<dbReference type="GO" id="GO:0006265">
    <property type="term" value="P:DNA topological change"/>
    <property type="evidence" value="ECO:0007669"/>
    <property type="project" value="InterPro"/>
</dbReference>
<dbReference type="PANTHER" id="PTHR43493">
    <property type="entry name" value="DNA GYRASE/TOPOISOMERASE SUBUNIT A"/>
    <property type="match status" value="1"/>
</dbReference>
<feature type="coiled-coil region" evidence="7">
    <location>
        <begin position="356"/>
        <end position="386"/>
    </location>
</feature>
<comment type="similarity">
    <text evidence="2">Belongs to the type II topoisomerase GyrA/ParC subunit family.</text>
</comment>
<dbReference type="GO" id="GO:0009330">
    <property type="term" value="C:DNA topoisomerase type II (double strand cut, ATP-hydrolyzing) complex"/>
    <property type="evidence" value="ECO:0007669"/>
    <property type="project" value="TreeGrafter"/>
</dbReference>
<evidence type="ECO:0000256" key="5">
    <source>
        <dbReference type="ARBA" id="ARBA00023125"/>
    </source>
</evidence>
<evidence type="ECO:0000256" key="3">
    <source>
        <dbReference type="ARBA" id="ARBA00012895"/>
    </source>
</evidence>
<protein>
    <recommendedName>
        <fullName evidence="3">DNA topoisomerase (ATP-hydrolyzing)</fullName>
        <ecNumber evidence="3">5.6.2.2</ecNumber>
    </recommendedName>
</protein>
<dbReference type="Gene3D" id="2.120.10.90">
    <property type="entry name" value="DNA gyrase/topoisomerase IV, subunit A, C-terminal"/>
    <property type="match status" value="1"/>
</dbReference>
<dbReference type="GO" id="GO:0003918">
    <property type="term" value="F:DNA topoisomerase type II (double strand cut, ATP-hydrolyzing) activity"/>
    <property type="evidence" value="ECO:0007669"/>
    <property type="project" value="UniProtKB-EC"/>
</dbReference>
<comment type="caution">
    <text evidence="9">The sequence shown here is derived from an EMBL/GenBank/DDBJ whole genome shotgun (WGS) entry which is preliminary data.</text>
</comment>
<dbReference type="Pfam" id="PF00521">
    <property type="entry name" value="DNA_topoisoIV"/>
    <property type="match status" value="1"/>
</dbReference>
<evidence type="ECO:0000256" key="1">
    <source>
        <dbReference type="ARBA" id="ARBA00000185"/>
    </source>
</evidence>
<dbReference type="SUPFAM" id="SSF101904">
    <property type="entry name" value="GyrA/ParC C-terminal domain-like"/>
    <property type="match status" value="1"/>
</dbReference>
<sequence length="776" mass="86618">MEVVRDIGEELKSSYIDYAMSVIVGRALPDVRDGLKPVQRRILYAMYEMGLKSGSSFKKCARIVGEVLGKYHPHGDAAVYEALVRLAQDFTMRYPLIEGQGNFGSIDGDSPAAMRYTEARLTKIAEEMLADIEKDTVDFVPNFDSTLKEPVVLPSRIPNLLINGASGIAVGMATNIPPHNLSEVCDGIVYCIENENASVEDLLKFIKGPDFPTGGEIVGIDGIIEAYKTGRGKIIVRGKVEIEDDCIVIREIPYTVNKAKLIESIAELVREGKIEEIRSIRDESDREGIRIVLELKGSAKSALKKLYSYTNLETTFSIILLALQNNEPKIMNLLEMIRCFIDHRRDVIIRKIRFELERAKERLHVVEGLRKAVENLEEVLKIIKSSKSPSEAKKALISSFNLSDVQAEAVLQTRLQKLTSLEIQALLDEYANLKKAVGEMEEILANPKKVDEILLKEIKEIKEKYGDERRTRIVPKAEEIAEVEESALIITSKGFAKRISLDAFRKEKGSSAVLAIQVGEDDEVAVFKICRSDEKILIFTESGKAFSIEAEEIPKLEKGASISLKKMIKLENERIVSAFGLSDGHIVIITATGHVKRVPAEEFENAKRAGILASTERIAYAELLRGEDLFIITKKGYVLRLDAKKIPVYSRNSKGVIGINLKEEDEIACMTSGKGKYLLIFSDRGYGKRCEVSEFRTMNRGAMGILGFKVSDKTGKVAFAEICDDGEVFLISRDGYCLRLDVEEIPVQRRNSSGTLISKRGAKRCLFYAKKPEQNT</sequence>
<dbReference type="Gene3D" id="1.10.268.10">
    <property type="entry name" value="Topoisomerase, domain 3"/>
    <property type="match status" value="1"/>
</dbReference>
<accession>A0A7J2TJR3</accession>
<dbReference type="GO" id="GO:0005524">
    <property type="term" value="F:ATP binding"/>
    <property type="evidence" value="ECO:0007669"/>
    <property type="project" value="InterPro"/>
</dbReference>
<evidence type="ECO:0000256" key="6">
    <source>
        <dbReference type="ARBA" id="ARBA00023235"/>
    </source>
</evidence>
<dbReference type="FunFam" id="3.30.1360.40:FF:000002">
    <property type="entry name" value="DNA gyrase subunit A"/>
    <property type="match status" value="1"/>
</dbReference>
<evidence type="ECO:0000256" key="2">
    <source>
        <dbReference type="ARBA" id="ARBA00008263"/>
    </source>
</evidence>
<evidence type="ECO:0000256" key="7">
    <source>
        <dbReference type="SAM" id="Coils"/>
    </source>
</evidence>
<dbReference type="InterPro" id="IPR013760">
    <property type="entry name" value="Topo_IIA-like_dom_sf"/>
</dbReference>
<gene>
    <name evidence="9" type="primary">gyrA</name>
    <name evidence="9" type="ORF">ENP88_06765</name>
</gene>
<dbReference type="InterPro" id="IPR013757">
    <property type="entry name" value="Topo_IIA_A_a_sf"/>
</dbReference>
<dbReference type="NCBIfam" id="NF004044">
    <property type="entry name" value="PRK05561.1"/>
    <property type="match status" value="1"/>
</dbReference>
<keyword evidence="5" id="KW-0238">DNA-binding</keyword>
<dbReference type="InterPro" id="IPR013758">
    <property type="entry name" value="Topo_IIA_A/C_ab"/>
</dbReference>
<dbReference type="GO" id="GO:0003677">
    <property type="term" value="F:DNA binding"/>
    <property type="evidence" value="ECO:0007669"/>
    <property type="project" value="UniProtKB-KW"/>
</dbReference>
<dbReference type="EMBL" id="DSLA01000103">
    <property type="protein sequence ID" value="HEH35823.1"/>
    <property type="molecule type" value="Genomic_DNA"/>
</dbReference>
<keyword evidence="7" id="KW-0175">Coiled coil</keyword>
<dbReference type="AlphaFoldDB" id="A0A7J2TJR3"/>
<dbReference type="CDD" id="cd00187">
    <property type="entry name" value="TOP4c"/>
    <property type="match status" value="1"/>
</dbReference>
<reference evidence="9" key="1">
    <citation type="journal article" date="2020" name="mSystems">
        <title>Genome- and Community-Level Interaction Insights into Carbon Utilization and Element Cycling Functions of Hydrothermarchaeota in Hydrothermal Sediment.</title>
        <authorList>
            <person name="Zhou Z."/>
            <person name="Liu Y."/>
            <person name="Xu W."/>
            <person name="Pan J."/>
            <person name="Luo Z.H."/>
            <person name="Li M."/>
        </authorList>
    </citation>
    <scope>NUCLEOTIDE SEQUENCE [LARGE SCALE GENOMIC DNA]</scope>
    <source>
        <strain evidence="9">SpSt-26</strain>
    </source>
</reference>
<name>A0A7J2TJR3_ARCFL</name>
<dbReference type="InterPro" id="IPR006691">
    <property type="entry name" value="GyrA/parC_rep"/>
</dbReference>
<dbReference type="SMART" id="SM00434">
    <property type="entry name" value="TOP4c"/>
    <property type="match status" value="1"/>
</dbReference>
<evidence type="ECO:0000259" key="8">
    <source>
        <dbReference type="PROSITE" id="PS52040"/>
    </source>
</evidence>
<evidence type="ECO:0000256" key="4">
    <source>
        <dbReference type="ARBA" id="ARBA00023029"/>
    </source>
</evidence>
<dbReference type="InterPro" id="IPR035516">
    <property type="entry name" value="Gyrase/topoIV_suA_C"/>
</dbReference>
<keyword evidence="6 9" id="KW-0413">Isomerase</keyword>
<dbReference type="Gene3D" id="3.90.199.10">
    <property type="entry name" value="Topoisomerase II, domain 5"/>
    <property type="match status" value="1"/>
</dbReference>
<organism evidence="9">
    <name type="scientific">Archaeoglobus fulgidus</name>
    <dbReference type="NCBI Taxonomy" id="2234"/>
    <lineage>
        <taxon>Archaea</taxon>
        <taxon>Methanobacteriati</taxon>
        <taxon>Methanobacteriota</taxon>
        <taxon>Archaeoglobi</taxon>
        <taxon>Archaeoglobales</taxon>
        <taxon>Archaeoglobaceae</taxon>
        <taxon>Archaeoglobus</taxon>
    </lineage>
</organism>
<feature type="domain" description="Topo IIA-type catalytic" evidence="8">
    <location>
        <begin position="28"/>
        <end position="488"/>
    </location>
</feature>
<dbReference type="InterPro" id="IPR050220">
    <property type="entry name" value="Type_II_DNA_Topoisomerases"/>
</dbReference>
<dbReference type="PANTHER" id="PTHR43493:SF5">
    <property type="entry name" value="DNA GYRASE SUBUNIT A, CHLOROPLASTIC_MITOCHONDRIAL"/>
    <property type="match status" value="1"/>
</dbReference>
<evidence type="ECO:0000313" key="9">
    <source>
        <dbReference type="EMBL" id="HEH35823.1"/>
    </source>
</evidence>
<dbReference type="Pfam" id="PF03989">
    <property type="entry name" value="DNA_gyraseA_C"/>
    <property type="match status" value="6"/>
</dbReference>
<proteinExistence type="inferred from homology"/>
<dbReference type="InterPro" id="IPR002205">
    <property type="entry name" value="Topo_IIA_dom_A"/>
</dbReference>
<comment type="catalytic activity">
    <reaction evidence="1">
        <text>ATP-dependent breakage, passage and rejoining of double-stranded DNA.</text>
        <dbReference type="EC" id="5.6.2.2"/>
    </reaction>
</comment>
<dbReference type="GO" id="GO:0005737">
    <property type="term" value="C:cytoplasm"/>
    <property type="evidence" value="ECO:0007669"/>
    <property type="project" value="TreeGrafter"/>
</dbReference>
<keyword evidence="4" id="KW-0799">Topoisomerase</keyword>